<evidence type="ECO:0000259" key="5">
    <source>
        <dbReference type="PROSITE" id="PS50808"/>
    </source>
</evidence>
<feature type="domain" description="BED-type" evidence="5">
    <location>
        <begin position="248"/>
        <end position="299"/>
    </location>
</feature>
<dbReference type="SMART" id="SM00355">
    <property type="entry name" value="ZnF_C2H2"/>
    <property type="match status" value="4"/>
</dbReference>
<organism evidence="6 7">
    <name type="scientific">Galleria mellonella</name>
    <name type="common">Greater wax moth</name>
    <dbReference type="NCBI Taxonomy" id="7137"/>
    <lineage>
        <taxon>Eukaryota</taxon>
        <taxon>Metazoa</taxon>
        <taxon>Ecdysozoa</taxon>
        <taxon>Arthropoda</taxon>
        <taxon>Hexapoda</taxon>
        <taxon>Insecta</taxon>
        <taxon>Pterygota</taxon>
        <taxon>Neoptera</taxon>
        <taxon>Endopterygota</taxon>
        <taxon>Lepidoptera</taxon>
        <taxon>Glossata</taxon>
        <taxon>Ditrysia</taxon>
        <taxon>Pyraloidea</taxon>
        <taxon>Pyralidae</taxon>
        <taxon>Galleriinae</taxon>
        <taxon>Galleria</taxon>
    </lineage>
</organism>
<dbReference type="GeneID" id="116413807"/>
<keyword evidence="6" id="KW-1185">Reference proteome</keyword>
<dbReference type="RefSeq" id="XP_052748513.1">
    <property type="nucleotide sequence ID" value="XM_052892553.1"/>
</dbReference>
<dbReference type="PANTHER" id="PTHR34396">
    <property type="entry name" value="OS03G0264950 PROTEIN-RELATED"/>
    <property type="match status" value="1"/>
</dbReference>
<dbReference type="PROSITE" id="PS50808">
    <property type="entry name" value="ZF_BED"/>
    <property type="match status" value="2"/>
</dbReference>
<dbReference type="SMART" id="SM00614">
    <property type="entry name" value="ZnF_BED"/>
    <property type="match status" value="2"/>
</dbReference>
<proteinExistence type="predicted"/>
<sequence>MNLNLSSRKTINQYCIENIINLFTELPEWVIIYYMKQSATEYKCNICEKVLTVFNEKSMDLFHHIKDNHKEVYDLHKDNTSSSPAGYHIEFLHLNVLRDDGDPENEPVFIGEVCEATTEEMTKPVIDKIVSVSDCTVSPVKKKKLISLETRRRSWVWKYFTKVKDDNTMFQCNLCNIVLSIKGCNTNNMNRHVKTRHADVYDAEIYLKKDKSKEVDFEQSEDMEAFKVMDDSCENINEELESDISAMKRRSWVWSYFNQMSGTIAQCKLCNRSISHGGNATGNMNRHLKMIHNKTQETDVWVWKVFDQSHPKYYTCKICQYKCSKNSDKVRTMSLILDHLKDEHGVVSCVQIITAPM</sequence>
<keyword evidence="2 4" id="KW-0863">Zinc-finger</keyword>
<gene>
    <name evidence="7" type="primary">LOC116413807</name>
</gene>
<evidence type="ECO:0000313" key="6">
    <source>
        <dbReference type="Proteomes" id="UP001652740"/>
    </source>
</evidence>
<dbReference type="Proteomes" id="UP001652740">
    <property type="component" value="Unplaced"/>
</dbReference>
<dbReference type="InterPro" id="IPR053031">
    <property type="entry name" value="Cuticle_assoc_protein"/>
</dbReference>
<keyword evidence="1" id="KW-0479">Metal-binding</keyword>
<evidence type="ECO:0000256" key="4">
    <source>
        <dbReference type="PROSITE-ProRule" id="PRU00027"/>
    </source>
</evidence>
<evidence type="ECO:0000256" key="2">
    <source>
        <dbReference type="ARBA" id="ARBA00022771"/>
    </source>
</evidence>
<keyword evidence="3" id="KW-0862">Zinc</keyword>
<protein>
    <submittedName>
        <fullName evidence="7">Uncharacterized protein LOC116413807</fullName>
    </submittedName>
</protein>
<evidence type="ECO:0000256" key="3">
    <source>
        <dbReference type="ARBA" id="ARBA00022833"/>
    </source>
</evidence>
<dbReference type="InterPro" id="IPR003656">
    <property type="entry name" value="Znf_BED"/>
</dbReference>
<evidence type="ECO:0000256" key="1">
    <source>
        <dbReference type="ARBA" id="ARBA00022723"/>
    </source>
</evidence>
<reference evidence="7" key="1">
    <citation type="submission" date="2025-08" db="UniProtKB">
        <authorList>
            <consortium name="RefSeq"/>
        </authorList>
    </citation>
    <scope>IDENTIFICATION</scope>
    <source>
        <tissue evidence="7">Whole larvae</tissue>
    </source>
</reference>
<evidence type="ECO:0000313" key="7">
    <source>
        <dbReference type="RefSeq" id="XP_052748513.1"/>
    </source>
</evidence>
<feature type="domain" description="BED-type" evidence="5">
    <location>
        <begin position="151"/>
        <end position="204"/>
    </location>
</feature>
<accession>A0ABM3MAQ7</accession>
<dbReference type="InterPro" id="IPR036236">
    <property type="entry name" value="Znf_C2H2_sf"/>
</dbReference>
<name>A0ABM3MAQ7_GALME</name>
<dbReference type="PANTHER" id="PTHR34396:SF25">
    <property type="entry name" value="BOUNDARY ELEMENT ASSOCIATED FACTOR"/>
    <property type="match status" value="1"/>
</dbReference>
<dbReference type="SUPFAM" id="SSF57667">
    <property type="entry name" value="beta-beta-alpha zinc fingers"/>
    <property type="match status" value="2"/>
</dbReference>
<dbReference type="Pfam" id="PF02892">
    <property type="entry name" value="zf-BED"/>
    <property type="match status" value="2"/>
</dbReference>
<dbReference type="InterPro" id="IPR013087">
    <property type="entry name" value="Znf_C2H2_type"/>
</dbReference>